<evidence type="ECO:0000313" key="1">
    <source>
        <dbReference type="EMBL" id="KGA21348.1"/>
    </source>
</evidence>
<reference evidence="1" key="1">
    <citation type="submission" date="2014-06" db="EMBL/GenBank/DDBJ databases">
        <title>Key roles for freshwater Actinobacteria revealed by deep metagenomic sequencing.</title>
        <authorList>
            <person name="Ghai R."/>
            <person name="Mizuno C.M."/>
            <person name="Picazo A."/>
            <person name="Camacho A."/>
            <person name="Rodriguez-Valera F."/>
        </authorList>
    </citation>
    <scope>NUCLEOTIDE SEQUENCE</scope>
</reference>
<accession>A0A094SRH3</accession>
<dbReference type="PANTHER" id="PTHR43755:SF1">
    <property type="entry name" value="FAD-DEPENDENT PYRIDINE NUCLEOTIDE-DISULPHIDE OXIDOREDUCTASE"/>
    <property type="match status" value="1"/>
</dbReference>
<dbReference type="InterPro" id="IPR036188">
    <property type="entry name" value="FAD/NAD-bd_sf"/>
</dbReference>
<dbReference type="AlphaFoldDB" id="A0A094SRH3"/>
<sequence>MTKTVILGAGVAGHTAALHLRRMLGKEHEVIVVSPNSKWNWIPSNIWVGIGQMSVKQVTFPLAPIYKRKGIRFHQAFATELHGEGDSTTEKPYVSVRYTDSNRQGEIGKIEYDFLINATGPKLNFDATPGLGPDGNSWSVCTASHADETAKEFVKVLDKLKAGQPQTFLIGMGHGTCTCQGAAFEYTFNVEHELTKEGVRDKAEVIYITNEERLGDFGMDGMNFGIKGNIVTSQTFTESLFQERNVKAIMSAAIEKVEPGVAHYELVDGTKGQQSFDFAMLLPPFRGADLKAFDRDGKDISDELFAPSGFMKVDADYAAKPYEEWKASDWPSTYQSSKYNNVWAAGIAFAPPHQMSKPRKSPNGTVIAPAPPRTGMPSGVIGRAVAQTIAERVKHGVKGKVHTASMADMGAACIASAGKGWRTGQAASMTVFPIIPNPEKYGDLGRDTKQTYGEIGLSAHWMKVMLHYLFIYKAKARPLWHLIPE</sequence>
<dbReference type="Gene3D" id="3.50.50.100">
    <property type="match status" value="1"/>
</dbReference>
<gene>
    <name evidence="1" type="ORF">GM51_2490</name>
</gene>
<comment type="caution">
    <text evidence="1">The sequence shown here is derived from an EMBL/GenBank/DDBJ whole genome shotgun (WGS) entry which is preliminary data.</text>
</comment>
<dbReference type="InterPro" id="IPR052541">
    <property type="entry name" value="SQRD"/>
</dbReference>
<protein>
    <submittedName>
        <fullName evidence="1">Sulfide-quinone reductase</fullName>
    </submittedName>
</protein>
<dbReference type="SUPFAM" id="SSF51905">
    <property type="entry name" value="FAD/NAD(P)-binding domain"/>
    <property type="match status" value="2"/>
</dbReference>
<dbReference type="PANTHER" id="PTHR43755">
    <property type="match status" value="1"/>
</dbReference>
<name>A0A094SRH3_9ZZZZ</name>
<organism evidence="1">
    <name type="scientific">freshwater metagenome</name>
    <dbReference type="NCBI Taxonomy" id="449393"/>
    <lineage>
        <taxon>unclassified sequences</taxon>
        <taxon>metagenomes</taxon>
        <taxon>ecological metagenomes</taxon>
    </lineage>
</organism>
<proteinExistence type="predicted"/>
<dbReference type="EMBL" id="JNSL01000008">
    <property type="protein sequence ID" value="KGA21348.1"/>
    <property type="molecule type" value="Genomic_DNA"/>
</dbReference>